<dbReference type="InterPro" id="IPR036597">
    <property type="entry name" value="Fido-like_dom_sf"/>
</dbReference>
<evidence type="ECO:0000313" key="1">
    <source>
        <dbReference type="EMBL" id="ATG97660.1"/>
    </source>
</evidence>
<reference evidence="1 2" key="1">
    <citation type="submission" date="2017-09" db="EMBL/GenBank/DDBJ databases">
        <title>SPAdes assembly of the Mesoplasma lactucae genome.</title>
        <authorList>
            <person name="Knight T.F."/>
            <person name="Rubinstein R."/>
            <person name="Citino T."/>
        </authorList>
    </citation>
    <scope>NUCLEOTIDE SEQUENCE [LARGE SCALE GENOMIC DNA]</scope>
    <source>
        <strain evidence="1 2">831-C4</strain>
    </source>
</reference>
<dbReference type="RefSeq" id="WP_096862948.1">
    <property type="nucleotide sequence ID" value="NZ_CP023668.1"/>
</dbReference>
<name>A0A291ISD2_9MOLU</name>
<gene>
    <name evidence="1" type="ORF">CP520_02890</name>
</gene>
<dbReference type="Proteomes" id="UP000232227">
    <property type="component" value="Chromosome"/>
</dbReference>
<accession>A0A291ISD2</accession>
<dbReference type="AlphaFoldDB" id="A0A291ISD2"/>
<proteinExistence type="predicted"/>
<evidence type="ECO:0000313" key="2">
    <source>
        <dbReference type="Proteomes" id="UP000232227"/>
    </source>
</evidence>
<organism evidence="1 2">
    <name type="scientific">Mesoplasma lactucae ATCC 49193</name>
    <dbReference type="NCBI Taxonomy" id="81460"/>
    <lineage>
        <taxon>Bacteria</taxon>
        <taxon>Bacillati</taxon>
        <taxon>Mycoplasmatota</taxon>
        <taxon>Mollicutes</taxon>
        <taxon>Entomoplasmatales</taxon>
        <taxon>Entomoplasmataceae</taxon>
        <taxon>Mesoplasma</taxon>
    </lineage>
</organism>
<keyword evidence="2" id="KW-1185">Reference proteome</keyword>
<dbReference type="OrthoDB" id="391691at2"/>
<dbReference type="KEGG" id="mlac:CP520_02890"/>
<dbReference type="Gene3D" id="1.10.3290.10">
    <property type="entry name" value="Fido-like domain"/>
    <property type="match status" value="1"/>
</dbReference>
<sequence length="389" mass="46326">MIGLDYFLDDKWIKKQTSKLKTNTFYSTLPSKEGPKFNWSFQKAVDDDRFLYDYINGFKVDIMNKVYREFRYYDIISILFVDGNLQGKSSFKTLYKELTDINNDTVKPNSYDERLMQNMLKVYDLIYQNNFPLNEENFELIVHILFRNLGYDMDRKENIKRSEKTKSKFKNLLDPSLIDQELENFWAFIKANSTNNFSGFTEALILGLEFLYISPYNQLNIILMQFIIKWYLFQLDQEFSFMNSSILIALNFNQFVKTVDKVFATNFNTDEYLELTKTLVKDQTNLTKRYLWLKENKYIPEGYEKEFSDQNLELLLAFIMRNNAETFNLDEMIDRNCFIDGVYCTKEEVETEIALLVGANVLSKTKENNKNVYAWKDKHFKKIANLLKD</sequence>
<dbReference type="EMBL" id="CP023668">
    <property type="protein sequence ID" value="ATG97660.1"/>
    <property type="molecule type" value="Genomic_DNA"/>
</dbReference>
<protein>
    <submittedName>
        <fullName evidence="1">Uncharacterized protein</fullName>
    </submittedName>
</protein>